<dbReference type="InterPro" id="IPR003416">
    <property type="entry name" value="MgtC/SapB/SrpB/YhiD_fam"/>
</dbReference>
<name>A0A5B8YKA4_9FLAO</name>
<proteinExistence type="inferred from homology"/>
<dbReference type="PRINTS" id="PR01837">
    <property type="entry name" value="MGTCSAPBPROT"/>
</dbReference>
<evidence type="ECO:0000256" key="4">
    <source>
        <dbReference type="ARBA" id="ARBA00022692"/>
    </source>
</evidence>
<evidence type="ECO:0000313" key="9">
    <source>
        <dbReference type="EMBL" id="QED38292.1"/>
    </source>
</evidence>
<dbReference type="InterPro" id="IPR049177">
    <property type="entry name" value="MgtC_SapB_SrpB_YhiD_N"/>
</dbReference>
<dbReference type="PANTHER" id="PTHR33778">
    <property type="entry name" value="PROTEIN MGTC"/>
    <property type="match status" value="1"/>
</dbReference>
<keyword evidence="3" id="KW-1003">Cell membrane</keyword>
<evidence type="ECO:0000256" key="5">
    <source>
        <dbReference type="ARBA" id="ARBA00022989"/>
    </source>
</evidence>
<feature type="transmembrane region" description="Helical" evidence="7">
    <location>
        <begin position="35"/>
        <end position="52"/>
    </location>
</feature>
<organism evidence="9 10">
    <name type="scientific">Antarcticibacterium arcticum</name>
    <dbReference type="NCBI Taxonomy" id="2585771"/>
    <lineage>
        <taxon>Bacteria</taxon>
        <taxon>Pseudomonadati</taxon>
        <taxon>Bacteroidota</taxon>
        <taxon>Flavobacteriia</taxon>
        <taxon>Flavobacteriales</taxon>
        <taxon>Flavobacteriaceae</taxon>
        <taxon>Antarcticibacterium</taxon>
    </lineage>
</organism>
<dbReference type="PANTHER" id="PTHR33778:SF1">
    <property type="entry name" value="MAGNESIUM TRANSPORTER YHID-RELATED"/>
    <property type="match status" value="1"/>
</dbReference>
<comment type="subcellular location">
    <subcellularLocation>
        <location evidence="1">Cell membrane</location>
        <topology evidence="1">Multi-pass membrane protein</topology>
    </subcellularLocation>
</comment>
<dbReference type="AlphaFoldDB" id="A0A5B8YKA4"/>
<evidence type="ECO:0000256" key="2">
    <source>
        <dbReference type="ARBA" id="ARBA00009298"/>
    </source>
</evidence>
<feature type="domain" description="MgtC/SapB/SrpB/YhiD N-terminal" evidence="8">
    <location>
        <begin position="12"/>
        <end position="133"/>
    </location>
</feature>
<evidence type="ECO:0000256" key="7">
    <source>
        <dbReference type="SAM" id="Phobius"/>
    </source>
</evidence>
<accession>A0A5B8YKA4</accession>
<keyword evidence="10" id="KW-1185">Reference proteome</keyword>
<evidence type="ECO:0000259" key="8">
    <source>
        <dbReference type="Pfam" id="PF02308"/>
    </source>
</evidence>
<dbReference type="Proteomes" id="UP000321954">
    <property type="component" value="Chromosome"/>
</dbReference>
<protein>
    <submittedName>
        <fullName evidence="9">MgtC/SapB family protein</fullName>
    </submittedName>
</protein>
<gene>
    <name evidence="9" type="ORF">FK178_11460</name>
</gene>
<sequence>MELMDFSLKAGLALLGGFGIGIEREIRHKSAGLKTNSLVSLGACIFVLLSLEFRGEAYVDTSRVIGQIVTGIGFIGAGTILQRGSKVAGLTTAATIWCSAGVGCLAALGMFKELLVVCFMVVLVNLIFSFAERKIFHKEPED</sequence>
<dbReference type="GO" id="GO:0005886">
    <property type="term" value="C:plasma membrane"/>
    <property type="evidence" value="ECO:0007669"/>
    <property type="project" value="UniProtKB-SubCell"/>
</dbReference>
<keyword evidence="5 7" id="KW-1133">Transmembrane helix</keyword>
<feature type="transmembrane region" description="Helical" evidence="7">
    <location>
        <begin position="114"/>
        <end position="131"/>
    </location>
</feature>
<evidence type="ECO:0000256" key="3">
    <source>
        <dbReference type="ARBA" id="ARBA00022475"/>
    </source>
</evidence>
<feature type="transmembrane region" description="Helical" evidence="7">
    <location>
        <begin position="88"/>
        <end position="108"/>
    </location>
</feature>
<dbReference type="EMBL" id="CP042476">
    <property type="protein sequence ID" value="QED38292.1"/>
    <property type="molecule type" value="Genomic_DNA"/>
</dbReference>
<comment type="similarity">
    <text evidence="2">Belongs to the MgtC/SapB family.</text>
</comment>
<keyword evidence="4 7" id="KW-0812">Transmembrane</keyword>
<evidence type="ECO:0000256" key="1">
    <source>
        <dbReference type="ARBA" id="ARBA00004651"/>
    </source>
</evidence>
<dbReference type="KEGG" id="anp:FK178_11460"/>
<dbReference type="Pfam" id="PF02308">
    <property type="entry name" value="MgtC"/>
    <property type="match status" value="1"/>
</dbReference>
<reference evidence="9 10" key="1">
    <citation type="submission" date="2019-08" db="EMBL/GenBank/DDBJ databases">
        <title>Antarcticibacterium arcticum sp. nov., a bacterium isolated from marine sediment of the Canadian Beaufort Sea.</title>
        <authorList>
            <person name="Lee Y.M."/>
            <person name="Baek K."/>
            <person name="Lee D.-H."/>
            <person name="Shin S.C."/>
            <person name="Jin Y.K."/>
            <person name="Park Y."/>
        </authorList>
    </citation>
    <scope>NUCLEOTIDE SEQUENCE [LARGE SCALE GENOMIC DNA]</scope>
    <source>
        <strain evidence="9 10">PAMC 28998</strain>
    </source>
</reference>
<evidence type="ECO:0000313" key="10">
    <source>
        <dbReference type="Proteomes" id="UP000321954"/>
    </source>
</evidence>
<feature type="transmembrane region" description="Helical" evidence="7">
    <location>
        <begin position="64"/>
        <end position="81"/>
    </location>
</feature>
<evidence type="ECO:0000256" key="6">
    <source>
        <dbReference type="ARBA" id="ARBA00023136"/>
    </source>
</evidence>
<dbReference type="OrthoDB" id="9811198at2"/>
<dbReference type="RefSeq" id="WP_146835129.1">
    <property type="nucleotide sequence ID" value="NZ_CP042476.1"/>
</dbReference>
<keyword evidence="6 7" id="KW-0472">Membrane</keyword>